<sequence length="91" mass="9808">MLYQPAIEICSGNPAAGIARSGEQTTRLLLFPSNPVHKKRPDCQIAMVHLMIMSMTLLITAVAIATSSSTTADLRETSELSSCAQPLQKHL</sequence>
<keyword evidence="1" id="KW-1133">Transmembrane helix</keyword>
<dbReference type="AlphaFoldDB" id="A0AA36EYJ6"/>
<keyword evidence="1" id="KW-0472">Membrane</keyword>
<dbReference type="Proteomes" id="UP001162480">
    <property type="component" value="Chromosome 1"/>
</dbReference>
<evidence type="ECO:0000256" key="1">
    <source>
        <dbReference type="SAM" id="Phobius"/>
    </source>
</evidence>
<dbReference type="EMBL" id="OX597814">
    <property type="protein sequence ID" value="CAI9716780.1"/>
    <property type="molecule type" value="Genomic_DNA"/>
</dbReference>
<accession>A0AA36EYJ6</accession>
<reference evidence="2" key="1">
    <citation type="submission" date="2023-08" db="EMBL/GenBank/DDBJ databases">
        <authorList>
            <person name="Alioto T."/>
            <person name="Alioto T."/>
            <person name="Gomez Garrido J."/>
        </authorList>
    </citation>
    <scope>NUCLEOTIDE SEQUENCE</scope>
</reference>
<organism evidence="2 3">
    <name type="scientific">Octopus vulgaris</name>
    <name type="common">Common octopus</name>
    <dbReference type="NCBI Taxonomy" id="6645"/>
    <lineage>
        <taxon>Eukaryota</taxon>
        <taxon>Metazoa</taxon>
        <taxon>Spiralia</taxon>
        <taxon>Lophotrochozoa</taxon>
        <taxon>Mollusca</taxon>
        <taxon>Cephalopoda</taxon>
        <taxon>Coleoidea</taxon>
        <taxon>Octopodiformes</taxon>
        <taxon>Octopoda</taxon>
        <taxon>Incirrata</taxon>
        <taxon>Octopodidae</taxon>
        <taxon>Octopus</taxon>
    </lineage>
</organism>
<name>A0AA36EYJ6_OCTVU</name>
<keyword evidence="1" id="KW-0812">Transmembrane</keyword>
<proteinExistence type="predicted"/>
<feature type="transmembrane region" description="Helical" evidence="1">
    <location>
        <begin position="45"/>
        <end position="65"/>
    </location>
</feature>
<evidence type="ECO:0000313" key="3">
    <source>
        <dbReference type="Proteomes" id="UP001162480"/>
    </source>
</evidence>
<evidence type="ECO:0000313" key="2">
    <source>
        <dbReference type="EMBL" id="CAI9716780.1"/>
    </source>
</evidence>
<protein>
    <submittedName>
        <fullName evidence="2">Uncharacterized protein</fullName>
    </submittedName>
</protein>
<keyword evidence="3" id="KW-1185">Reference proteome</keyword>
<gene>
    <name evidence="2" type="ORF">OCTVUL_1B031090</name>
</gene>